<proteinExistence type="predicted"/>
<reference evidence="1" key="1">
    <citation type="journal article" date="2016" name="Nat. Genet.">
        <title>A high-quality carrot genome assembly provides new insights into carotenoid accumulation and asterid genome evolution.</title>
        <authorList>
            <person name="Iorizzo M."/>
            <person name="Ellison S."/>
            <person name="Senalik D."/>
            <person name="Zeng P."/>
            <person name="Satapoomin P."/>
            <person name="Huang J."/>
            <person name="Bowman M."/>
            <person name="Iovene M."/>
            <person name="Sanseverino W."/>
            <person name="Cavagnaro P."/>
            <person name="Yildiz M."/>
            <person name="Macko-Podgorni A."/>
            <person name="Moranska E."/>
            <person name="Grzebelus E."/>
            <person name="Grzebelus D."/>
            <person name="Ashrafi H."/>
            <person name="Zheng Z."/>
            <person name="Cheng S."/>
            <person name="Spooner D."/>
            <person name="Van Deynze A."/>
            <person name="Simon P."/>
        </authorList>
    </citation>
    <scope>NUCLEOTIDE SEQUENCE [LARGE SCALE GENOMIC DNA]</scope>
    <source>
        <tissue evidence="1">Leaf</tissue>
    </source>
</reference>
<accession>A0A162B490</accession>
<sequence length="60" mass="7103">MQLFTIQDSFLIIIRMTLRPLNSINRTNITNESGSLNRFVENKMHVCFALVLDCQDRRKF</sequence>
<dbReference type="Gramene" id="KZN09803">
    <property type="protein sequence ID" value="KZN09803"/>
    <property type="gene ID" value="DCAR_002459"/>
</dbReference>
<dbReference type="EMBL" id="LNRQ01000001">
    <property type="protein sequence ID" value="KZN09803.1"/>
    <property type="molecule type" value="Genomic_DNA"/>
</dbReference>
<name>A0A162B490_DAUCS</name>
<evidence type="ECO:0000313" key="1">
    <source>
        <dbReference type="EMBL" id="KZN09803.1"/>
    </source>
</evidence>
<organism evidence="1">
    <name type="scientific">Daucus carota subsp. sativus</name>
    <name type="common">Carrot</name>
    <dbReference type="NCBI Taxonomy" id="79200"/>
    <lineage>
        <taxon>Eukaryota</taxon>
        <taxon>Viridiplantae</taxon>
        <taxon>Streptophyta</taxon>
        <taxon>Embryophyta</taxon>
        <taxon>Tracheophyta</taxon>
        <taxon>Spermatophyta</taxon>
        <taxon>Magnoliopsida</taxon>
        <taxon>eudicotyledons</taxon>
        <taxon>Gunneridae</taxon>
        <taxon>Pentapetalae</taxon>
        <taxon>asterids</taxon>
        <taxon>campanulids</taxon>
        <taxon>Apiales</taxon>
        <taxon>Apiaceae</taxon>
        <taxon>Apioideae</taxon>
        <taxon>Scandiceae</taxon>
        <taxon>Daucinae</taxon>
        <taxon>Daucus</taxon>
        <taxon>Daucus sect. Daucus</taxon>
    </lineage>
</organism>
<protein>
    <submittedName>
        <fullName evidence="1">Uncharacterized protein</fullName>
    </submittedName>
</protein>
<evidence type="ECO:0000313" key="3">
    <source>
        <dbReference type="Proteomes" id="UP000077755"/>
    </source>
</evidence>
<dbReference type="AlphaFoldDB" id="A0A162B490"/>
<gene>
    <name evidence="1" type="ORF">DCAR_002459</name>
    <name evidence="2" type="ORF">DCAR_0102560</name>
</gene>
<keyword evidence="3" id="KW-1185">Reference proteome</keyword>
<dbReference type="Proteomes" id="UP000077755">
    <property type="component" value="Chromosome 1"/>
</dbReference>
<dbReference type="EMBL" id="CP093343">
    <property type="protein sequence ID" value="WOG83385.1"/>
    <property type="molecule type" value="Genomic_DNA"/>
</dbReference>
<reference evidence="2" key="2">
    <citation type="submission" date="2022-03" db="EMBL/GenBank/DDBJ databases">
        <title>Draft title - Genomic analysis of global carrot germplasm unveils the trajectory of domestication and the origin of high carotenoid orange carrot.</title>
        <authorList>
            <person name="Iorizzo M."/>
            <person name="Ellison S."/>
            <person name="Senalik D."/>
            <person name="Macko-Podgorni A."/>
            <person name="Grzebelus D."/>
            <person name="Bostan H."/>
            <person name="Rolling W."/>
            <person name="Curaba J."/>
            <person name="Simon P."/>
        </authorList>
    </citation>
    <scope>NUCLEOTIDE SEQUENCE</scope>
    <source>
        <tissue evidence="2">Leaf</tissue>
    </source>
</reference>
<evidence type="ECO:0000313" key="2">
    <source>
        <dbReference type="EMBL" id="WOG83385.1"/>
    </source>
</evidence>